<proteinExistence type="predicted"/>
<dbReference type="Gene3D" id="1.10.260.40">
    <property type="entry name" value="lambda repressor-like DNA-binding domains"/>
    <property type="match status" value="1"/>
</dbReference>
<organism evidence="2 3">
    <name type="scientific">Streptosporangium jomthongense</name>
    <dbReference type="NCBI Taxonomy" id="1193683"/>
    <lineage>
        <taxon>Bacteria</taxon>
        <taxon>Bacillati</taxon>
        <taxon>Actinomycetota</taxon>
        <taxon>Actinomycetes</taxon>
        <taxon>Streptosporangiales</taxon>
        <taxon>Streptosporangiaceae</taxon>
        <taxon>Streptosporangium</taxon>
    </lineage>
</organism>
<comment type="caution">
    <text evidence="2">The sequence shown here is derived from an EMBL/GenBank/DDBJ whole genome shotgun (WGS) entry which is preliminary data.</text>
</comment>
<gene>
    <name evidence="2" type="ORF">ACFOYY_40420</name>
</gene>
<dbReference type="InterPro" id="IPR001387">
    <property type="entry name" value="Cro/C1-type_HTH"/>
</dbReference>
<dbReference type="CDD" id="cd00093">
    <property type="entry name" value="HTH_XRE"/>
    <property type="match status" value="1"/>
</dbReference>
<dbReference type="SMART" id="SM00530">
    <property type="entry name" value="HTH_XRE"/>
    <property type="match status" value="1"/>
</dbReference>
<dbReference type="InterPro" id="IPR010982">
    <property type="entry name" value="Lambda_DNA-bd_dom_sf"/>
</dbReference>
<dbReference type="PROSITE" id="PS50943">
    <property type="entry name" value="HTH_CROC1"/>
    <property type="match status" value="1"/>
</dbReference>
<dbReference type="EMBL" id="JBHSBC010000056">
    <property type="protein sequence ID" value="MFC3986453.1"/>
    <property type="molecule type" value="Genomic_DNA"/>
</dbReference>
<reference evidence="3" key="1">
    <citation type="journal article" date="2019" name="Int. J. Syst. Evol. Microbiol.">
        <title>The Global Catalogue of Microorganisms (GCM) 10K type strain sequencing project: providing services to taxonomists for standard genome sequencing and annotation.</title>
        <authorList>
            <consortium name="The Broad Institute Genomics Platform"/>
            <consortium name="The Broad Institute Genome Sequencing Center for Infectious Disease"/>
            <person name="Wu L."/>
            <person name="Ma J."/>
        </authorList>
    </citation>
    <scope>NUCLEOTIDE SEQUENCE [LARGE SCALE GENOMIC DNA]</scope>
    <source>
        <strain evidence="3">TBRC 7912</strain>
    </source>
</reference>
<evidence type="ECO:0000313" key="2">
    <source>
        <dbReference type="EMBL" id="MFC3986453.1"/>
    </source>
</evidence>
<accession>A0ABV8FGS3</accession>
<name>A0ABV8FGS3_9ACTN</name>
<dbReference type="Proteomes" id="UP001595698">
    <property type="component" value="Unassembled WGS sequence"/>
</dbReference>
<protein>
    <submittedName>
        <fullName evidence="2">Helix-turn-helix domain-containing protein</fullName>
    </submittedName>
</protein>
<evidence type="ECO:0000259" key="1">
    <source>
        <dbReference type="PROSITE" id="PS50943"/>
    </source>
</evidence>
<sequence>MAVRLEHVIARNMAELREQQGWTQADLAYQMCVQGARWTSNRVAQLETLRRPVSLMEIFLLTAVFGVPVVRLLNGDDFVEMPSGKEIPLGRFREGFQPSRGEGDHA</sequence>
<keyword evidence="3" id="KW-1185">Reference proteome</keyword>
<evidence type="ECO:0000313" key="3">
    <source>
        <dbReference type="Proteomes" id="UP001595698"/>
    </source>
</evidence>
<feature type="domain" description="HTH cro/C1-type" evidence="1">
    <location>
        <begin position="13"/>
        <end position="72"/>
    </location>
</feature>
<dbReference type="RefSeq" id="WP_386196705.1">
    <property type="nucleotide sequence ID" value="NZ_JBHSBC010000056.1"/>
</dbReference>
<dbReference type="SUPFAM" id="SSF47413">
    <property type="entry name" value="lambda repressor-like DNA-binding domains"/>
    <property type="match status" value="1"/>
</dbReference>